<dbReference type="EMBL" id="FMVT01000008">
    <property type="protein sequence ID" value="SCY73213.1"/>
    <property type="molecule type" value="Genomic_DNA"/>
</dbReference>
<keyword evidence="2" id="KW-0442">Lipid degradation</keyword>
<dbReference type="InterPro" id="IPR016035">
    <property type="entry name" value="Acyl_Trfase/lysoPLipase"/>
</dbReference>
<protein>
    <recommendedName>
        <fullName evidence="3">PNPLA domain-containing protein</fullName>
    </recommendedName>
</protein>
<feature type="short sequence motif" description="DGA/G" evidence="2">
    <location>
        <begin position="311"/>
        <end position="313"/>
    </location>
</feature>
<dbReference type="Proteomes" id="UP000199502">
    <property type="component" value="Unassembled WGS sequence"/>
</dbReference>
<proteinExistence type="predicted"/>
<evidence type="ECO:0000313" key="4">
    <source>
        <dbReference type="EMBL" id="SCY73213.1"/>
    </source>
</evidence>
<feature type="active site" description="Proton acceptor" evidence="2">
    <location>
        <position position="311"/>
    </location>
</feature>
<organism evidence="4 5">
    <name type="scientific">Paracoccus tibetensis</name>
    <dbReference type="NCBI Taxonomy" id="336292"/>
    <lineage>
        <taxon>Bacteria</taxon>
        <taxon>Pseudomonadati</taxon>
        <taxon>Pseudomonadota</taxon>
        <taxon>Alphaproteobacteria</taxon>
        <taxon>Rhodobacterales</taxon>
        <taxon>Paracoccaceae</taxon>
        <taxon>Paracoccus</taxon>
    </lineage>
</organism>
<evidence type="ECO:0000259" key="3">
    <source>
        <dbReference type="PROSITE" id="PS51635"/>
    </source>
</evidence>
<dbReference type="SUPFAM" id="SSF52151">
    <property type="entry name" value="FabD/lysophospholipase-like"/>
    <property type="match status" value="1"/>
</dbReference>
<gene>
    <name evidence="4" type="ORF">SAMN05660710_02556</name>
</gene>
<dbReference type="AlphaFoldDB" id="A0A1G5IAW7"/>
<dbReference type="STRING" id="336292.SAMN05660710_02556"/>
<reference evidence="4 5" key="1">
    <citation type="submission" date="2016-10" db="EMBL/GenBank/DDBJ databases">
        <authorList>
            <person name="de Groot N.N."/>
        </authorList>
    </citation>
    <scope>NUCLEOTIDE SEQUENCE [LARGE SCALE GENOMIC DNA]</scope>
    <source>
        <strain evidence="4 5">CGMCC 1.8925</strain>
    </source>
</reference>
<evidence type="ECO:0000256" key="2">
    <source>
        <dbReference type="PROSITE-ProRule" id="PRU01161"/>
    </source>
</evidence>
<dbReference type="GO" id="GO:0016787">
    <property type="term" value="F:hydrolase activity"/>
    <property type="evidence" value="ECO:0007669"/>
    <property type="project" value="UniProtKB-UniRule"/>
</dbReference>
<dbReference type="PROSITE" id="PS51635">
    <property type="entry name" value="PNPLA"/>
    <property type="match status" value="1"/>
</dbReference>
<dbReference type="RefSeq" id="WP_090745041.1">
    <property type="nucleotide sequence ID" value="NZ_FMVT01000008.1"/>
</dbReference>
<comment type="caution">
    <text evidence="2">Lacks conserved residue(s) required for the propagation of feature annotation.</text>
</comment>
<feature type="short sequence motif" description="GXSXG" evidence="2">
    <location>
        <begin position="57"/>
        <end position="61"/>
    </location>
</feature>
<keyword evidence="1 2" id="KW-0443">Lipid metabolism</keyword>
<feature type="domain" description="PNPLA" evidence="3">
    <location>
        <begin position="12"/>
        <end position="324"/>
    </location>
</feature>
<evidence type="ECO:0000313" key="5">
    <source>
        <dbReference type="Proteomes" id="UP000199502"/>
    </source>
</evidence>
<dbReference type="InterPro" id="IPR002641">
    <property type="entry name" value="PNPLA_dom"/>
</dbReference>
<dbReference type="GO" id="GO:0016042">
    <property type="term" value="P:lipid catabolic process"/>
    <property type="evidence" value="ECO:0007669"/>
    <property type="project" value="UniProtKB-UniRule"/>
</dbReference>
<keyword evidence="5" id="KW-1185">Reference proteome</keyword>
<name>A0A1G5IAW7_9RHOB</name>
<accession>A0A1G5IAW7</accession>
<dbReference type="OrthoDB" id="1488362at2"/>
<keyword evidence="2" id="KW-0378">Hydrolase</keyword>
<feature type="active site" description="Nucleophile" evidence="2">
    <location>
        <position position="59"/>
    </location>
</feature>
<evidence type="ECO:0000256" key="1">
    <source>
        <dbReference type="ARBA" id="ARBA00023098"/>
    </source>
</evidence>
<sequence>MPQAGNTFTIGLTMAGAVSAGAYTAGVLDFLFAALAAQDERDPQENDLRVVLKAMSGTSAGGVCTALAVPALINGVRPFHPGEPSLPILHRLWVEELDFLGDDARPGLVSDSDLSGPHLLSVLNGEAIEAAAGRVLTGVEWTGSTYPFLARDLDLFVTCTNVSGVAYCIPFDSRRPAVGHLMANHAFVGHYRLTGLGTADIGSPWLDIWRDAGVPLELPQAATPHAPARIDFHGEGTGWDSLRRMSIATGAFPFGLAAKPVGATGSHLGVLDPAAGAMSCGGAWPLEISPEARPLPLRHSCSASFGFVGVDGGMCNNEPFEIVRYCLRASDPEHPWKLLQNPREPEKADRAVIMIDPFPEGPDGAISQTVEDADLAMVRVLAALKATLLNQARFKPEELVAAIDDTGRSRFLISPSRDGKHGAKALASGFLGGFGGFLDESLRAHDFALGRHNAQSFLKKHFNLAQVHRDFGKLPGGREVNGDMESPILRLPDRLAADIPQPEWPRLNIERIQDLLEATRHRVAKVSARAMREVWRGRLWQSVFRAFWTGVGRAKFTRWLERTIISELIARDQVRELSSAAQSGSRAGAEAEVRRAALAALMAPGPDLRTVDGLAAQTGLSAADVQQALQRKPEHPLFEIWQGAEHKGRATFCLRRYSPRVTGQLPGLRHLHAWALGGVTYDIAQSR</sequence>